<dbReference type="Proteomes" id="UP001165498">
    <property type="component" value="Unassembled WGS sequence"/>
</dbReference>
<name>A0ABT1QNQ9_9GAMM</name>
<dbReference type="RefSeq" id="WP_255911484.1">
    <property type="nucleotide sequence ID" value="NZ_JANFQO010000003.1"/>
</dbReference>
<accession>A0ABT1QNQ9</accession>
<proteinExistence type="predicted"/>
<reference evidence="1" key="1">
    <citation type="submission" date="2022-07" db="EMBL/GenBank/DDBJ databases">
        <title>Tahibacter sp., a new gammaproteobacterium isolated from the silt sample collected at pig farm.</title>
        <authorList>
            <person name="Chen H."/>
        </authorList>
    </citation>
    <scope>NUCLEOTIDE SEQUENCE</scope>
    <source>
        <strain evidence="1">P2K</strain>
    </source>
</reference>
<comment type="caution">
    <text evidence="1">The sequence shown here is derived from an EMBL/GenBank/DDBJ whole genome shotgun (WGS) entry which is preliminary data.</text>
</comment>
<protein>
    <submittedName>
        <fullName evidence="1">Uncharacterized protein</fullName>
    </submittedName>
</protein>
<organism evidence="1 2">
    <name type="scientific">Tahibacter harae</name>
    <dbReference type="NCBI Taxonomy" id="2963937"/>
    <lineage>
        <taxon>Bacteria</taxon>
        <taxon>Pseudomonadati</taxon>
        <taxon>Pseudomonadota</taxon>
        <taxon>Gammaproteobacteria</taxon>
        <taxon>Lysobacterales</taxon>
        <taxon>Rhodanobacteraceae</taxon>
        <taxon>Tahibacter</taxon>
    </lineage>
</organism>
<sequence>MFTIEENWKTRFKGAHGKANSNKSGWIADHPSDSTFVEPQLTVIEGDPTTAQVLVVAAPGAVGKSTYARILAAETSTVIVDLAKTEPLGGNFFVGGIANAFGFDALAEVMSGRLGLVVDALDEAQLRSGPEGFTAGLLDLANIVSTNGALPAAIFGRASAAEDAWLILDNSGVKTCLLQIDFFDEDQAKRFISKKLNAIASRSEKMRSAYLRHSKSFEDFAVETRTKLMKSPGGSDKRFAGYAPVLDAICSFTLDEENLNPATRTNDLSSKGPAELIEKISQAILVREQEKLLAQLRETAPLPTQLDIATVYSPSEQLSRLSSAILHTPVSESVVISDPDVREIYEKMVMEFAPQHPFLDGANRPSNAAFAAYVFVWALRNAKISDEARQILTARPNIGSGLVFDLYVNALEDPSAINPARLPLSHVGLLYTFLGMQASQRERPELEVIGDDDPEIEVEFNLSTVQDSDEVPAQGRSYGPYASDPDSPLSFSTALSGISVIAPVTVIIGDGNSATLTDPVTVDATRIEFNAREIYAYKSHRKPEDGTYTIALSAVESDLAKVASISVHGADFSVALPGVQAYPWSQYATTPPHAPSDAIEILRRRTRRVLTAFRSHSKGSLRRLAAKIDHARMMKKDQYGPLVVQRLLDDGILKHVESGKFYELNADRLAAQMSMDYQALQKQRWTPASDVYLASICQ</sequence>
<gene>
    <name evidence="1" type="ORF">NM961_03915</name>
</gene>
<keyword evidence="2" id="KW-1185">Reference proteome</keyword>
<evidence type="ECO:0000313" key="1">
    <source>
        <dbReference type="EMBL" id="MCQ4163850.1"/>
    </source>
</evidence>
<evidence type="ECO:0000313" key="2">
    <source>
        <dbReference type="Proteomes" id="UP001165498"/>
    </source>
</evidence>
<dbReference type="EMBL" id="JANFQO010000003">
    <property type="protein sequence ID" value="MCQ4163850.1"/>
    <property type="molecule type" value="Genomic_DNA"/>
</dbReference>